<organism evidence="9 10">
    <name type="scientific">Bombiscardovia coagulans</name>
    <dbReference type="NCBI Taxonomy" id="686666"/>
    <lineage>
        <taxon>Bacteria</taxon>
        <taxon>Bacillati</taxon>
        <taxon>Actinomycetota</taxon>
        <taxon>Actinomycetes</taxon>
        <taxon>Bifidobacteriales</taxon>
        <taxon>Bifidobacteriaceae</taxon>
        <taxon>Bombiscardovia</taxon>
    </lineage>
</organism>
<comment type="subcellular location">
    <subcellularLocation>
        <location evidence="1 7">Cell membrane</location>
        <topology evidence="1 7">Multi-pass membrane protein</topology>
    </subcellularLocation>
</comment>
<dbReference type="InterPro" id="IPR000515">
    <property type="entry name" value="MetI-like"/>
</dbReference>
<dbReference type="GO" id="GO:0005886">
    <property type="term" value="C:plasma membrane"/>
    <property type="evidence" value="ECO:0007669"/>
    <property type="project" value="UniProtKB-SubCell"/>
</dbReference>
<evidence type="ECO:0000313" key="9">
    <source>
        <dbReference type="EMBL" id="OZG49235.1"/>
    </source>
</evidence>
<feature type="transmembrane region" description="Helical" evidence="7">
    <location>
        <begin position="229"/>
        <end position="249"/>
    </location>
</feature>
<accession>A0A261EQW9</accession>
<reference evidence="9 10" key="1">
    <citation type="journal article" date="2017" name="BMC Genomics">
        <title>Comparative genomic and phylogenomic analyses of the Bifidobacteriaceae family.</title>
        <authorList>
            <person name="Lugli G.A."/>
            <person name="Milani C."/>
            <person name="Turroni F."/>
            <person name="Duranti S."/>
            <person name="Mancabelli L."/>
            <person name="Mangifesta M."/>
            <person name="Ferrario C."/>
            <person name="Modesto M."/>
            <person name="Mattarelli P."/>
            <person name="Jiri K."/>
            <person name="van Sinderen D."/>
            <person name="Ventura M."/>
        </authorList>
    </citation>
    <scope>NUCLEOTIDE SEQUENCE [LARGE SCALE GENOMIC DNA]</scope>
    <source>
        <strain evidence="9 10">DSM 22924</strain>
    </source>
</reference>
<feature type="transmembrane region" description="Helical" evidence="7">
    <location>
        <begin position="171"/>
        <end position="191"/>
    </location>
</feature>
<evidence type="ECO:0000256" key="4">
    <source>
        <dbReference type="ARBA" id="ARBA00022692"/>
    </source>
</evidence>
<dbReference type="RefSeq" id="WP_211278693.1">
    <property type="nucleotide sequence ID" value="NZ_MWWS01000005.1"/>
</dbReference>
<dbReference type="PROSITE" id="PS50928">
    <property type="entry name" value="ABC_TM1"/>
    <property type="match status" value="1"/>
</dbReference>
<keyword evidence="6 7" id="KW-0472">Membrane</keyword>
<feature type="domain" description="ABC transmembrane type-1" evidence="8">
    <location>
        <begin position="77"/>
        <end position="299"/>
    </location>
</feature>
<evidence type="ECO:0000256" key="7">
    <source>
        <dbReference type="RuleBase" id="RU363032"/>
    </source>
</evidence>
<keyword evidence="10" id="KW-1185">Reference proteome</keyword>
<feature type="transmembrane region" description="Helical" evidence="7">
    <location>
        <begin position="123"/>
        <end position="141"/>
    </location>
</feature>
<name>A0A261EQW9_9BIFI</name>
<feature type="transmembrane region" description="Helical" evidence="7">
    <location>
        <begin position="81"/>
        <end position="103"/>
    </location>
</feature>
<dbReference type="Proteomes" id="UP000216004">
    <property type="component" value="Unassembled WGS sequence"/>
</dbReference>
<feature type="transmembrane region" description="Helical" evidence="7">
    <location>
        <begin position="20"/>
        <end position="41"/>
    </location>
</feature>
<dbReference type="Pfam" id="PF00528">
    <property type="entry name" value="BPD_transp_1"/>
    <property type="match status" value="1"/>
</dbReference>
<dbReference type="AlphaFoldDB" id="A0A261EQW9"/>
<protein>
    <submittedName>
        <fullName evidence="9">ABC transporter permease</fullName>
    </submittedName>
</protein>
<keyword evidence="2 7" id="KW-0813">Transport</keyword>
<proteinExistence type="inferred from homology"/>
<dbReference type="GO" id="GO:0055085">
    <property type="term" value="P:transmembrane transport"/>
    <property type="evidence" value="ECO:0007669"/>
    <property type="project" value="InterPro"/>
</dbReference>
<dbReference type="SUPFAM" id="SSF161098">
    <property type="entry name" value="MetI-like"/>
    <property type="match status" value="1"/>
</dbReference>
<sequence length="310" mass="34923">MVRLRSREESRIPGSPSSRFWPYLIPGFLMLLWIIIIPAVWNIYLSFTSYRGIKPPRWVGLENWERLMKDATFWVSFRNSIWMIVAMVVIPILLGLLLSSLIFDVVQKKFGAATASTMRAVYYFPQLLPISIASLVMGWIFRPENGALNALLKAVGLGKLQHNWLGAPDTALVFLMIIMIWIQLGYPLVIFMSGLQRVDPELYEAASLDGANWWQRFLVITLPAIKPEIFVVALTCTIAALKVFGPVYMLTKGGPGTSTIVPSYYSYTQFFQTQQVGYGAAIATALTLVVIVVSIVFTSVQQKVEREDEE</sequence>
<dbReference type="InterPro" id="IPR051393">
    <property type="entry name" value="ABC_transporter_permease"/>
</dbReference>
<evidence type="ECO:0000256" key="6">
    <source>
        <dbReference type="ARBA" id="ARBA00023136"/>
    </source>
</evidence>
<comment type="similarity">
    <text evidence="7">Belongs to the binding-protein-dependent transport system permease family.</text>
</comment>
<keyword evidence="5 7" id="KW-1133">Transmembrane helix</keyword>
<dbReference type="PANTHER" id="PTHR30193:SF37">
    <property type="entry name" value="INNER MEMBRANE ABC TRANSPORTER PERMEASE PROTEIN YCJO"/>
    <property type="match status" value="1"/>
</dbReference>
<evidence type="ECO:0000256" key="1">
    <source>
        <dbReference type="ARBA" id="ARBA00004651"/>
    </source>
</evidence>
<comment type="caution">
    <text evidence="9">The sequence shown here is derived from an EMBL/GenBank/DDBJ whole genome shotgun (WGS) entry which is preliminary data.</text>
</comment>
<dbReference type="Gene3D" id="1.10.3720.10">
    <property type="entry name" value="MetI-like"/>
    <property type="match status" value="1"/>
</dbReference>
<evidence type="ECO:0000256" key="5">
    <source>
        <dbReference type="ARBA" id="ARBA00022989"/>
    </source>
</evidence>
<keyword evidence="3" id="KW-1003">Cell membrane</keyword>
<dbReference type="EMBL" id="MWWS01000005">
    <property type="protein sequence ID" value="OZG49235.1"/>
    <property type="molecule type" value="Genomic_DNA"/>
</dbReference>
<dbReference type="PANTHER" id="PTHR30193">
    <property type="entry name" value="ABC TRANSPORTER PERMEASE PROTEIN"/>
    <property type="match status" value="1"/>
</dbReference>
<dbReference type="CDD" id="cd06261">
    <property type="entry name" value="TM_PBP2"/>
    <property type="match status" value="1"/>
</dbReference>
<evidence type="ECO:0000256" key="2">
    <source>
        <dbReference type="ARBA" id="ARBA00022448"/>
    </source>
</evidence>
<feature type="transmembrane region" description="Helical" evidence="7">
    <location>
        <begin position="276"/>
        <end position="297"/>
    </location>
</feature>
<dbReference type="InterPro" id="IPR035906">
    <property type="entry name" value="MetI-like_sf"/>
</dbReference>
<dbReference type="SUPFAM" id="SSF160964">
    <property type="entry name" value="MalF N-terminal region-like"/>
    <property type="match status" value="1"/>
</dbReference>
<evidence type="ECO:0000256" key="3">
    <source>
        <dbReference type="ARBA" id="ARBA00022475"/>
    </source>
</evidence>
<keyword evidence="4 7" id="KW-0812">Transmembrane</keyword>
<evidence type="ECO:0000259" key="8">
    <source>
        <dbReference type="PROSITE" id="PS50928"/>
    </source>
</evidence>
<evidence type="ECO:0000313" key="10">
    <source>
        <dbReference type="Proteomes" id="UP000216004"/>
    </source>
</evidence>
<gene>
    <name evidence="9" type="ORF">BOCO_1044</name>
</gene>